<dbReference type="CDD" id="cd14014">
    <property type="entry name" value="STKc_PknB_like"/>
    <property type="match status" value="1"/>
</dbReference>
<dbReference type="GO" id="GO:0016301">
    <property type="term" value="F:kinase activity"/>
    <property type="evidence" value="ECO:0007669"/>
    <property type="project" value="UniProtKB-KW"/>
</dbReference>
<keyword evidence="4" id="KW-0067">ATP-binding</keyword>
<dbReference type="PANTHER" id="PTHR43289">
    <property type="entry name" value="MITOGEN-ACTIVATED PROTEIN KINASE KINASE KINASE 20-RELATED"/>
    <property type="match status" value="1"/>
</dbReference>
<sequence>MAGSPLRTGDPERLGDYRLVGRLGEGGQGVVYLGETPDGEKVAVKVVRTRPSTGIPTSFTRELAAARQVAEFCTARILDARLDADPPYIVSEFVDGPSLQQVIESNGPLRGAVLHRLAIGTITALAAVHAAGVVHRDFKPSNVLTGPDGPRVIDFGIARLVDASATTGPAAGTPPYMAPEHFRGERIGPPADVFAWGSTITYAATGAPPFGRDTPAAVAYRIVQGEPVLGDLTDGLRDLVERCLDKDPARRPTSREVLLTLLDDVPSSGGDIAALRLGRQAAGQVTPETTGGGERRLPRRALLAGTGAVVAALAGTWIAVDRLPGRTVAGGAGPSAPGPGTSPAPGSFPPSAASGGPTASATAPGESASPSAGPAGTSAPSPVAAPATAVELGAAIDAAVTATPSARFACRGAFSESDTYLEAEGRYTHDAAGRYDTGSYDMRVTYPGSERKRVVVIAGDVHLPDGEKLPLDLDPQGDAARRHDSAAAGAALFILVGSIATILTLVGASPRVYRSGKDGRTYAGGVQVADTGYPLREFLASWLSPARGLDRSRISYTLTLGQDDLPVRFVFAWKASLPGRGPDSSSFTTTYRGWGPARPIVARAS</sequence>
<evidence type="ECO:0000256" key="6">
    <source>
        <dbReference type="SAM" id="Phobius"/>
    </source>
</evidence>
<keyword evidence="9" id="KW-1185">Reference proteome</keyword>
<reference evidence="8 9" key="1">
    <citation type="submission" date="2024-05" db="EMBL/GenBank/DDBJ databases">
        <title>Microbispora sp.ZYX-F-249.</title>
        <authorList>
            <person name="Xie H."/>
        </authorList>
    </citation>
    <scope>NUCLEOTIDE SEQUENCE [LARGE SCALE GENOMIC DNA]</scope>
    <source>
        <strain evidence="8 9">ZYX-F-249</strain>
    </source>
</reference>
<proteinExistence type="predicted"/>
<keyword evidence="1" id="KW-0808">Transferase</keyword>
<keyword evidence="3 8" id="KW-0418">Kinase</keyword>
<evidence type="ECO:0000313" key="9">
    <source>
        <dbReference type="Proteomes" id="UP001447516"/>
    </source>
</evidence>
<keyword evidence="6" id="KW-0812">Transmembrane</keyword>
<evidence type="ECO:0000256" key="3">
    <source>
        <dbReference type="ARBA" id="ARBA00022777"/>
    </source>
</evidence>
<dbReference type="InterPro" id="IPR011009">
    <property type="entry name" value="Kinase-like_dom_sf"/>
</dbReference>
<evidence type="ECO:0000259" key="7">
    <source>
        <dbReference type="PROSITE" id="PS50011"/>
    </source>
</evidence>
<comment type="caution">
    <text evidence="8">The sequence shown here is derived from an EMBL/GenBank/DDBJ whole genome shotgun (WGS) entry which is preliminary data.</text>
</comment>
<dbReference type="Gene3D" id="3.30.200.20">
    <property type="entry name" value="Phosphorylase Kinase, domain 1"/>
    <property type="match status" value="1"/>
</dbReference>
<feature type="domain" description="Protein kinase" evidence="7">
    <location>
        <begin position="17"/>
        <end position="262"/>
    </location>
</feature>
<dbReference type="RefSeq" id="WP_346229123.1">
    <property type="nucleotide sequence ID" value="NZ_JBDJAW010000030.1"/>
</dbReference>
<evidence type="ECO:0000256" key="1">
    <source>
        <dbReference type="ARBA" id="ARBA00022679"/>
    </source>
</evidence>
<dbReference type="SUPFAM" id="SSF56112">
    <property type="entry name" value="Protein kinase-like (PK-like)"/>
    <property type="match status" value="1"/>
</dbReference>
<dbReference type="EMBL" id="JBDJAW010000030">
    <property type="protein sequence ID" value="MEN3539216.1"/>
    <property type="molecule type" value="Genomic_DNA"/>
</dbReference>
<keyword evidence="6" id="KW-1133">Transmembrane helix</keyword>
<dbReference type="PANTHER" id="PTHR43289:SF34">
    <property type="entry name" value="SERINE_THREONINE-PROTEIN KINASE YBDM-RELATED"/>
    <property type="match status" value="1"/>
</dbReference>
<evidence type="ECO:0000256" key="2">
    <source>
        <dbReference type="ARBA" id="ARBA00022741"/>
    </source>
</evidence>
<evidence type="ECO:0000256" key="5">
    <source>
        <dbReference type="SAM" id="MobiDB-lite"/>
    </source>
</evidence>
<dbReference type="InterPro" id="IPR000719">
    <property type="entry name" value="Prot_kinase_dom"/>
</dbReference>
<dbReference type="PROSITE" id="PS50011">
    <property type="entry name" value="PROTEIN_KINASE_DOM"/>
    <property type="match status" value="1"/>
</dbReference>
<feature type="transmembrane region" description="Helical" evidence="6">
    <location>
        <begin position="486"/>
        <end position="508"/>
    </location>
</feature>
<evidence type="ECO:0000313" key="8">
    <source>
        <dbReference type="EMBL" id="MEN3539216.1"/>
    </source>
</evidence>
<feature type="compositionally biased region" description="Pro residues" evidence="5">
    <location>
        <begin position="336"/>
        <end position="348"/>
    </location>
</feature>
<accession>A0ABV0AY75</accession>
<feature type="compositionally biased region" description="Low complexity" evidence="5">
    <location>
        <begin position="349"/>
        <end position="383"/>
    </location>
</feature>
<keyword evidence="2" id="KW-0547">Nucleotide-binding</keyword>
<organism evidence="8 9">
    <name type="scientific">Microbispora maris</name>
    <dbReference type="NCBI Taxonomy" id="3144104"/>
    <lineage>
        <taxon>Bacteria</taxon>
        <taxon>Bacillati</taxon>
        <taxon>Actinomycetota</taxon>
        <taxon>Actinomycetes</taxon>
        <taxon>Streptosporangiales</taxon>
        <taxon>Streptosporangiaceae</taxon>
        <taxon>Microbispora</taxon>
    </lineage>
</organism>
<feature type="region of interest" description="Disordered" evidence="5">
    <location>
        <begin position="329"/>
        <end position="383"/>
    </location>
</feature>
<gene>
    <name evidence="8" type="ORF">AAH991_29165</name>
</gene>
<dbReference type="InterPro" id="IPR008271">
    <property type="entry name" value="Ser/Thr_kinase_AS"/>
</dbReference>
<keyword evidence="6" id="KW-0472">Membrane</keyword>
<dbReference type="PROSITE" id="PS00108">
    <property type="entry name" value="PROTEIN_KINASE_ST"/>
    <property type="match status" value="1"/>
</dbReference>
<dbReference type="Pfam" id="PF00069">
    <property type="entry name" value="Pkinase"/>
    <property type="match status" value="1"/>
</dbReference>
<protein>
    <submittedName>
        <fullName evidence="8">Protein kinase</fullName>
    </submittedName>
</protein>
<dbReference type="Gene3D" id="1.10.510.10">
    <property type="entry name" value="Transferase(Phosphotransferase) domain 1"/>
    <property type="match status" value="1"/>
</dbReference>
<dbReference type="Proteomes" id="UP001447516">
    <property type="component" value="Unassembled WGS sequence"/>
</dbReference>
<name>A0ABV0AY75_9ACTN</name>
<evidence type="ECO:0000256" key="4">
    <source>
        <dbReference type="ARBA" id="ARBA00022840"/>
    </source>
</evidence>